<accession>A0A6A6DF56</accession>
<keyword evidence="2" id="KW-1185">Reference proteome</keyword>
<proteinExistence type="predicted"/>
<organism evidence="1 2">
    <name type="scientific">Zopfia rhizophila CBS 207.26</name>
    <dbReference type="NCBI Taxonomy" id="1314779"/>
    <lineage>
        <taxon>Eukaryota</taxon>
        <taxon>Fungi</taxon>
        <taxon>Dikarya</taxon>
        <taxon>Ascomycota</taxon>
        <taxon>Pezizomycotina</taxon>
        <taxon>Dothideomycetes</taxon>
        <taxon>Dothideomycetes incertae sedis</taxon>
        <taxon>Zopfiaceae</taxon>
        <taxon>Zopfia</taxon>
    </lineage>
</organism>
<gene>
    <name evidence="1" type="ORF">K469DRAFT_399325</name>
</gene>
<sequence>MKQMFLLTILLPDFAPRPTLSHTKIYSTSPLRLGDIASPPPCDRCLFQLSAFRHPSWARAIRGNAQSLLKREQAGFYLCYQESNCGDPSYNSLRRDPLCLLKELNRPNIGIGMRNNLLF</sequence>
<reference evidence="1" key="1">
    <citation type="journal article" date="2020" name="Stud. Mycol.">
        <title>101 Dothideomycetes genomes: a test case for predicting lifestyles and emergence of pathogens.</title>
        <authorList>
            <person name="Haridas S."/>
            <person name="Albert R."/>
            <person name="Binder M."/>
            <person name="Bloem J."/>
            <person name="Labutti K."/>
            <person name="Salamov A."/>
            <person name="Andreopoulos B."/>
            <person name="Baker S."/>
            <person name="Barry K."/>
            <person name="Bills G."/>
            <person name="Bluhm B."/>
            <person name="Cannon C."/>
            <person name="Castanera R."/>
            <person name="Culley D."/>
            <person name="Daum C."/>
            <person name="Ezra D."/>
            <person name="Gonzalez J."/>
            <person name="Henrissat B."/>
            <person name="Kuo A."/>
            <person name="Liang C."/>
            <person name="Lipzen A."/>
            <person name="Lutzoni F."/>
            <person name="Magnuson J."/>
            <person name="Mondo S."/>
            <person name="Nolan M."/>
            <person name="Ohm R."/>
            <person name="Pangilinan J."/>
            <person name="Park H.-J."/>
            <person name="Ramirez L."/>
            <person name="Alfaro M."/>
            <person name="Sun H."/>
            <person name="Tritt A."/>
            <person name="Yoshinaga Y."/>
            <person name="Zwiers L.-H."/>
            <person name="Turgeon B."/>
            <person name="Goodwin S."/>
            <person name="Spatafora J."/>
            <person name="Crous P."/>
            <person name="Grigoriev I."/>
        </authorList>
    </citation>
    <scope>NUCLEOTIDE SEQUENCE</scope>
    <source>
        <strain evidence="1">CBS 207.26</strain>
    </source>
</reference>
<name>A0A6A6DF56_9PEZI</name>
<dbReference type="EMBL" id="ML994704">
    <property type="protein sequence ID" value="KAF2176620.1"/>
    <property type="molecule type" value="Genomic_DNA"/>
</dbReference>
<evidence type="ECO:0000313" key="1">
    <source>
        <dbReference type="EMBL" id="KAF2176620.1"/>
    </source>
</evidence>
<dbReference type="Proteomes" id="UP000800200">
    <property type="component" value="Unassembled WGS sequence"/>
</dbReference>
<protein>
    <submittedName>
        <fullName evidence="1">Uncharacterized protein</fullName>
    </submittedName>
</protein>
<evidence type="ECO:0000313" key="2">
    <source>
        <dbReference type="Proteomes" id="UP000800200"/>
    </source>
</evidence>
<dbReference type="AlphaFoldDB" id="A0A6A6DF56"/>